<evidence type="ECO:0000256" key="2">
    <source>
        <dbReference type="ARBA" id="ARBA00004629"/>
    </source>
</evidence>
<evidence type="ECO:0000256" key="3">
    <source>
        <dbReference type="ARBA" id="ARBA00022454"/>
    </source>
</evidence>
<dbReference type="OrthoDB" id="2274804at2759"/>
<organism evidence="11 12">
    <name type="scientific">Claviceps africana</name>
    <dbReference type="NCBI Taxonomy" id="83212"/>
    <lineage>
        <taxon>Eukaryota</taxon>
        <taxon>Fungi</taxon>
        <taxon>Dikarya</taxon>
        <taxon>Ascomycota</taxon>
        <taxon>Pezizomycotina</taxon>
        <taxon>Sordariomycetes</taxon>
        <taxon>Hypocreomycetidae</taxon>
        <taxon>Hypocreales</taxon>
        <taxon>Clavicipitaceae</taxon>
        <taxon>Claviceps</taxon>
    </lineage>
</organism>
<dbReference type="Proteomes" id="UP000811619">
    <property type="component" value="Unassembled WGS sequence"/>
</dbReference>
<evidence type="ECO:0000313" key="12">
    <source>
        <dbReference type="Proteomes" id="UP000811619"/>
    </source>
</evidence>
<dbReference type="PANTHER" id="PTHR48122">
    <property type="entry name" value="CENTROMERE PROTEIN H"/>
    <property type="match status" value="1"/>
</dbReference>
<dbReference type="Pfam" id="PF05837">
    <property type="entry name" value="CENP-H"/>
    <property type="match status" value="1"/>
</dbReference>
<dbReference type="GO" id="GO:0043515">
    <property type="term" value="F:kinetochore binding"/>
    <property type="evidence" value="ECO:0007669"/>
    <property type="project" value="TreeGrafter"/>
</dbReference>
<evidence type="ECO:0000259" key="10">
    <source>
        <dbReference type="Pfam" id="PF05837"/>
    </source>
</evidence>
<sequence>MDQPEDVDVSMVDDEHDEPRAELDSQLPLSEDEKRVLELYDRLQQLRLEIAIMNAQSVHRPVLSNDASKVSEQTQRDVLDARANFRLQNDVVESVMTANPILKAVHNGTNATPAERDLLPYIERRDQSAISVAKHATDIGFVRNDLTEVQSDTARVVRKNVALTSTLLELAEEVKQKQATRLDDEETQSEIRKLEAAMKAGRQRWRVMKGLASGIVAGSGVDWARDAKLREVVLDLDGDE</sequence>
<accession>A0A8K0J5A2</accession>
<evidence type="ECO:0000256" key="8">
    <source>
        <dbReference type="SAM" id="Coils"/>
    </source>
</evidence>
<keyword evidence="12" id="KW-1185">Reference proteome</keyword>
<keyword evidence="4" id="KW-0995">Kinetochore</keyword>
<dbReference type="AlphaFoldDB" id="A0A8K0J5A2"/>
<evidence type="ECO:0000256" key="9">
    <source>
        <dbReference type="SAM" id="MobiDB-lite"/>
    </source>
</evidence>
<gene>
    <name evidence="11" type="ORF">E4U42_004507</name>
</gene>
<dbReference type="EMBL" id="SRPY01000399">
    <property type="protein sequence ID" value="KAG5924936.1"/>
    <property type="molecule type" value="Genomic_DNA"/>
</dbReference>
<dbReference type="PANTHER" id="PTHR48122:SF1">
    <property type="entry name" value="CENTROMERE PROTEIN H"/>
    <property type="match status" value="1"/>
</dbReference>
<keyword evidence="8" id="KW-0175">Coiled coil</keyword>
<reference evidence="11" key="1">
    <citation type="journal article" date="2020" name="bioRxiv">
        <title>Whole genome comparisons of ergot fungi reveals the divergence and evolution of species within the genus Claviceps are the result of varying mechanisms driving genome evolution and host range expansion.</title>
        <authorList>
            <person name="Wyka S.A."/>
            <person name="Mondo S.J."/>
            <person name="Liu M."/>
            <person name="Dettman J."/>
            <person name="Nalam V."/>
            <person name="Broders K.D."/>
        </authorList>
    </citation>
    <scope>NUCLEOTIDE SEQUENCE</scope>
    <source>
        <strain evidence="11">CCC 489</strain>
    </source>
</reference>
<feature type="compositionally biased region" description="Acidic residues" evidence="9">
    <location>
        <begin position="1"/>
        <end position="16"/>
    </location>
</feature>
<comment type="caution">
    <text evidence="11">The sequence shown here is derived from an EMBL/GenBank/DDBJ whole genome shotgun (WGS) entry which is preliminary data.</text>
</comment>
<feature type="region of interest" description="Disordered" evidence="9">
    <location>
        <begin position="1"/>
        <end position="29"/>
    </location>
</feature>
<keyword evidence="5" id="KW-0539">Nucleus</keyword>
<evidence type="ECO:0000256" key="1">
    <source>
        <dbReference type="ARBA" id="ARBA00004123"/>
    </source>
</evidence>
<evidence type="ECO:0000256" key="4">
    <source>
        <dbReference type="ARBA" id="ARBA00022838"/>
    </source>
</evidence>
<dbReference type="InterPro" id="IPR008426">
    <property type="entry name" value="CENP-H_C"/>
</dbReference>
<dbReference type="GO" id="GO:0007059">
    <property type="term" value="P:chromosome segregation"/>
    <property type="evidence" value="ECO:0007669"/>
    <property type="project" value="TreeGrafter"/>
</dbReference>
<evidence type="ECO:0000256" key="6">
    <source>
        <dbReference type="ARBA" id="ARBA00023328"/>
    </source>
</evidence>
<keyword evidence="6" id="KW-0137">Centromere</keyword>
<evidence type="ECO:0000256" key="5">
    <source>
        <dbReference type="ARBA" id="ARBA00023242"/>
    </source>
</evidence>
<dbReference type="GO" id="GO:0000776">
    <property type="term" value="C:kinetochore"/>
    <property type="evidence" value="ECO:0007669"/>
    <property type="project" value="UniProtKB-KW"/>
</dbReference>
<name>A0A8K0J5A2_9HYPO</name>
<evidence type="ECO:0000313" key="11">
    <source>
        <dbReference type="EMBL" id="KAG5924936.1"/>
    </source>
</evidence>
<comment type="similarity">
    <text evidence="7">Belongs to the CENP-H/MCM16 family.</text>
</comment>
<dbReference type="GO" id="GO:0051382">
    <property type="term" value="P:kinetochore assembly"/>
    <property type="evidence" value="ECO:0007669"/>
    <property type="project" value="InterPro"/>
</dbReference>
<feature type="coiled-coil region" evidence="8">
    <location>
        <begin position="29"/>
        <end position="56"/>
    </location>
</feature>
<dbReference type="GO" id="GO:0007052">
    <property type="term" value="P:mitotic spindle organization"/>
    <property type="evidence" value="ECO:0007669"/>
    <property type="project" value="TreeGrafter"/>
</dbReference>
<comment type="subcellular location">
    <subcellularLocation>
        <location evidence="2">Chromosome</location>
        <location evidence="2">Centromere</location>
        <location evidence="2">Kinetochore</location>
    </subcellularLocation>
    <subcellularLocation>
        <location evidence="1">Nucleus</location>
    </subcellularLocation>
</comment>
<evidence type="ECO:0000256" key="7">
    <source>
        <dbReference type="ARBA" id="ARBA00025735"/>
    </source>
</evidence>
<keyword evidence="3" id="KW-0158">Chromosome</keyword>
<dbReference type="GO" id="GO:0005634">
    <property type="term" value="C:nucleus"/>
    <property type="evidence" value="ECO:0007669"/>
    <property type="project" value="UniProtKB-SubCell"/>
</dbReference>
<protein>
    <recommendedName>
        <fullName evidence="10">Centromere protein H C-terminal domain-containing protein</fullName>
    </recommendedName>
</protein>
<proteinExistence type="inferred from homology"/>
<feature type="domain" description="Centromere protein H C-terminal" evidence="10">
    <location>
        <begin position="35"/>
        <end position="236"/>
    </location>
</feature>
<dbReference type="InterPro" id="IPR040034">
    <property type="entry name" value="CENP-H"/>
</dbReference>